<dbReference type="InterPro" id="IPR026152">
    <property type="entry name" value="SARG"/>
</dbReference>
<dbReference type="GeneTree" id="ENSGT00390000017874"/>
<feature type="region of interest" description="Disordered" evidence="1">
    <location>
        <begin position="313"/>
        <end position="368"/>
    </location>
</feature>
<feature type="compositionally biased region" description="Polar residues" evidence="1">
    <location>
        <begin position="275"/>
        <end position="292"/>
    </location>
</feature>
<dbReference type="PANTHER" id="PTHR21555:SF1">
    <property type="entry name" value="SPECIFICALLY ANDROGEN-REGULATED GENE PROTEIN"/>
    <property type="match status" value="1"/>
</dbReference>
<evidence type="ECO:0000256" key="1">
    <source>
        <dbReference type="SAM" id="MobiDB-lite"/>
    </source>
</evidence>
<feature type="compositionally biased region" description="Polar residues" evidence="1">
    <location>
        <begin position="228"/>
        <end position="249"/>
    </location>
</feature>
<dbReference type="PANTHER" id="PTHR21555">
    <property type="entry name" value="SPECIFICALLY ANDROGEN-REGULATED GENE PROTEIN"/>
    <property type="match status" value="1"/>
</dbReference>
<proteinExistence type="predicted"/>
<feature type="region of interest" description="Disordered" evidence="1">
    <location>
        <begin position="218"/>
        <end position="261"/>
    </location>
</feature>
<dbReference type="GeneID" id="108438627"/>
<sequence>MPKSDTWPGGIATETVGEMDSAESCDSVVSINSCFSDDSLQYLSAEEKACLMFLEETIESLDTEDDSGLSNDEAESLPVPGNVAIKTAHLSTSMNQNKPKDVPKHYIDDPRMFGSSEHNQILNYLVPTPFVLANNNAHIPPKSADSKEKLPSKEVISHKSDRDGPRVPSEVNVIVIPPPVMVKSSNERDRGLQNDQSPRGPLTYEGLVQLRKKVALRRNLEDEKRPSTHSNNGTKVFSQNIQPRENQGSKNNPPAVAPKPKKIPSHIAVLNHKGTTASTADSTMHCLSTSPGSRGLMKPEKVRLDALSKLGLLKESDSKPSTIGHHSEGLQPSSGSVPGLSQTRPLPPCEAVRNQESRNQPSQARSVLHHRSMTDLATVPPQLHHVKLAGGKAATLERSGMGWGSSMSSYEISECQSSAASQNHLRCSSTVVSTSNLGNIQTGRTTVSTDKAQAASGQSSTVPPVPHKPLHALGLNVLVVPNMGEDRREALRKLGLLKN</sequence>
<dbReference type="RefSeq" id="XP_017572051.1">
    <property type="nucleotide sequence ID" value="XM_017716562.2"/>
</dbReference>
<reference evidence="2" key="2">
    <citation type="submission" date="2025-08" db="UniProtKB">
        <authorList>
            <consortium name="Ensembl"/>
        </authorList>
    </citation>
    <scope>IDENTIFICATION</scope>
</reference>
<dbReference type="OrthoDB" id="9898538at2759"/>
<keyword evidence="3" id="KW-1185">Reference proteome</keyword>
<dbReference type="AlphaFoldDB" id="A0A3B4C8N0"/>
<evidence type="ECO:0000313" key="2">
    <source>
        <dbReference type="Ensembl" id="ENSPNAP00000007545.1"/>
    </source>
</evidence>
<dbReference type="STRING" id="42514.ENSPNAP00000027788"/>
<feature type="region of interest" description="Disordered" evidence="1">
    <location>
        <begin position="275"/>
        <end position="299"/>
    </location>
</feature>
<dbReference type="RefSeq" id="XP_017572048.1">
    <property type="nucleotide sequence ID" value="XM_017716559.2"/>
</dbReference>
<feature type="region of interest" description="Disordered" evidence="1">
    <location>
        <begin position="440"/>
        <end position="467"/>
    </location>
</feature>
<dbReference type="Pfam" id="PF15385">
    <property type="entry name" value="SARG"/>
    <property type="match status" value="2"/>
</dbReference>
<reference evidence="2" key="3">
    <citation type="submission" date="2025-09" db="UniProtKB">
        <authorList>
            <consortium name="Ensembl"/>
        </authorList>
    </citation>
    <scope>IDENTIFICATION</scope>
</reference>
<feature type="region of interest" description="Disordered" evidence="1">
    <location>
        <begin position="137"/>
        <end position="206"/>
    </location>
</feature>
<protein>
    <submittedName>
        <fullName evidence="2">Uncharacterized protein</fullName>
    </submittedName>
</protein>
<organism evidence="2 3">
    <name type="scientific">Pygocentrus nattereri</name>
    <name type="common">Red-bellied piranha</name>
    <dbReference type="NCBI Taxonomy" id="42514"/>
    <lineage>
        <taxon>Eukaryota</taxon>
        <taxon>Metazoa</taxon>
        <taxon>Chordata</taxon>
        <taxon>Craniata</taxon>
        <taxon>Vertebrata</taxon>
        <taxon>Euteleostomi</taxon>
        <taxon>Actinopterygii</taxon>
        <taxon>Neopterygii</taxon>
        <taxon>Teleostei</taxon>
        <taxon>Ostariophysi</taxon>
        <taxon>Characiformes</taxon>
        <taxon>Characoidei</taxon>
        <taxon>Pygocentrus</taxon>
    </lineage>
</organism>
<evidence type="ECO:0000313" key="3">
    <source>
        <dbReference type="Proteomes" id="UP001501920"/>
    </source>
</evidence>
<feature type="compositionally biased region" description="Basic and acidic residues" evidence="1">
    <location>
        <begin position="144"/>
        <end position="165"/>
    </location>
</feature>
<name>A0A3B4C8N0_PYGNA</name>
<accession>A0A3B4C8N0</accession>
<feature type="compositionally biased region" description="Polar residues" evidence="1">
    <location>
        <begin position="330"/>
        <end position="344"/>
    </location>
</feature>
<feature type="compositionally biased region" description="Polar residues" evidence="1">
    <location>
        <begin position="440"/>
        <end position="462"/>
    </location>
</feature>
<dbReference type="OMA" id="NGMESAG"/>
<reference evidence="2 3" key="1">
    <citation type="submission" date="2020-10" db="EMBL/GenBank/DDBJ databases">
        <title>Pygocentrus nattereri (red-bellied piranha) genome, fPygNat1, primary haplotype.</title>
        <authorList>
            <person name="Myers G."/>
            <person name="Meyer A."/>
            <person name="Karagic N."/>
            <person name="Pippel M."/>
            <person name="Winkler S."/>
            <person name="Tracey A."/>
            <person name="Wood J."/>
            <person name="Formenti G."/>
            <person name="Howe K."/>
            <person name="Fedrigo O."/>
            <person name="Jarvis E.D."/>
        </authorList>
    </citation>
    <scope>NUCLEOTIDE SEQUENCE [LARGE SCALE GENOMIC DNA]</scope>
</reference>
<dbReference type="Ensembl" id="ENSPNAT00000001665.2">
    <property type="protein sequence ID" value="ENSPNAP00000007545.1"/>
    <property type="gene ID" value="ENSPNAG00000002706.2"/>
</dbReference>
<dbReference type="Proteomes" id="UP001501920">
    <property type="component" value="Chromosome 21"/>
</dbReference>